<gene>
    <name evidence="3" type="ORF">JSQ98_10380</name>
</gene>
<evidence type="ECO:0000256" key="1">
    <source>
        <dbReference type="SAM" id="MobiDB-lite"/>
    </source>
</evidence>
<dbReference type="SUPFAM" id="SSF75011">
    <property type="entry name" value="3-carboxy-cis,cis-mucoante lactonizing enzyme"/>
    <property type="match status" value="1"/>
</dbReference>
<reference evidence="3 4" key="1">
    <citation type="submission" date="2021-02" db="EMBL/GenBank/DDBJ databases">
        <title>Draft genome and description of Leucobacter sp nov strain Marseille-Q4368.</title>
        <authorList>
            <person name="Boxberger M."/>
            <person name="La Scola B."/>
        </authorList>
    </citation>
    <scope>NUCLEOTIDE SEQUENCE [LARGE SCALE GENOMIC DNA]</scope>
    <source>
        <strain evidence="3 4">Marseille-Q4368</strain>
    </source>
</reference>
<name>A0ABS5M5V8_9MICO</name>
<feature type="compositionally biased region" description="Low complexity" evidence="1">
    <location>
        <begin position="399"/>
        <end position="408"/>
    </location>
</feature>
<organism evidence="3 4">
    <name type="scientific">Leucobacter manosquensis</name>
    <dbReference type="NCBI Taxonomy" id="2810611"/>
    <lineage>
        <taxon>Bacteria</taxon>
        <taxon>Bacillati</taxon>
        <taxon>Actinomycetota</taxon>
        <taxon>Actinomycetes</taxon>
        <taxon>Micrococcales</taxon>
        <taxon>Microbacteriaceae</taxon>
        <taxon>Leucobacter</taxon>
    </lineage>
</organism>
<dbReference type="InterPro" id="IPR015943">
    <property type="entry name" value="WD40/YVTN_repeat-like_dom_sf"/>
</dbReference>
<keyword evidence="4" id="KW-1185">Reference proteome</keyword>
<keyword evidence="2" id="KW-0472">Membrane</keyword>
<evidence type="ECO:0008006" key="5">
    <source>
        <dbReference type="Google" id="ProtNLM"/>
    </source>
</evidence>
<evidence type="ECO:0000313" key="4">
    <source>
        <dbReference type="Proteomes" id="UP000811492"/>
    </source>
</evidence>
<dbReference type="InterPro" id="IPR051200">
    <property type="entry name" value="Host-pathogen_enzymatic-act"/>
</dbReference>
<accession>A0ABS5M5V8</accession>
<feature type="compositionally biased region" description="Low complexity" evidence="1">
    <location>
        <begin position="640"/>
        <end position="661"/>
    </location>
</feature>
<evidence type="ECO:0000256" key="2">
    <source>
        <dbReference type="SAM" id="Phobius"/>
    </source>
</evidence>
<dbReference type="RefSeq" id="WP_211649599.1">
    <property type="nucleotide sequence ID" value="NZ_JAFEVO010000001.1"/>
</dbReference>
<dbReference type="PANTHER" id="PTHR47197:SF3">
    <property type="entry name" value="DIHYDRO-HEME D1 DEHYDROGENASE"/>
    <property type="match status" value="1"/>
</dbReference>
<comment type="caution">
    <text evidence="3">The sequence shown here is derived from an EMBL/GenBank/DDBJ whole genome shotgun (WGS) entry which is preliminary data.</text>
</comment>
<dbReference type="Gene3D" id="2.130.10.10">
    <property type="entry name" value="YVTN repeat-like/Quinoprotein amine dehydrogenase"/>
    <property type="match status" value="2"/>
</dbReference>
<feature type="region of interest" description="Disordered" evidence="1">
    <location>
        <begin position="618"/>
        <end position="661"/>
    </location>
</feature>
<dbReference type="Proteomes" id="UP000811492">
    <property type="component" value="Unassembled WGS sequence"/>
</dbReference>
<protein>
    <recommendedName>
        <fullName evidence="5">Gram-positive cocci surface proteins LPxTG domain-containing protein</fullName>
    </recommendedName>
</protein>
<feature type="compositionally biased region" description="Low complexity" evidence="1">
    <location>
        <begin position="618"/>
        <end position="633"/>
    </location>
</feature>
<keyword evidence="2" id="KW-1133">Transmembrane helix</keyword>
<feature type="transmembrane region" description="Helical" evidence="2">
    <location>
        <begin position="679"/>
        <end position="699"/>
    </location>
</feature>
<keyword evidence="2" id="KW-0812">Transmembrane</keyword>
<proteinExistence type="predicted"/>
<evidence type="ECO:0000313" key="3">
    <source>
        <dbReference type="EMBL" id="MBS3182592.1"/>
    </source>
</evidence>
<dbReference type="PANTHER" id="PTHR47197">
    <property type="entry name" value="PROTEIN NIRF"/>
    <property type="match status" value="1"/>
</dbReference>
<sequence>MRSAPAHPLRLLSVALAALLLVGLALILIPQPARAASSQFAIAGTHSVGEVSRTAVVDDARQRVYVTVDGSSAEGPLSRIAWFDMQTGSPAAESINLPQAEPTDIVLSADGASLYVLHNRSGTISIVDLESADHEVREIGGVPAFPSGVVEDRDTGMLYVYDSSALTRVDVATGAVSAPIAISTERYPLIKDAVYDSTNHMIWIAEGRAKVITGYSTITGTWVDSLAFPVSALAVEGEPVGGRAAALAMDEGLGELHIAVSPTLTDSWDRTKVVSLRVADGRFVGTPIEVGENVYEITVNPTTHEVFTTDGFSNTVSVISPDTWTAQTAVDFTAAGVTAGTGAGNADTWGLDVNADGTRAYISHPYSDRLSELVRTGDLVAPVIREETPGQGDTEEPPAEQAPWEGPEAPAPSPAPAGASETSDGGLAWALNEYMLAWSPRPLGATTHENAEFGFADGSGWYDTVSGAADIVWNDGIFVQHYPGLAPEVSTTLGNPRLQIAADGTGTLTFDAAWKVTGELASDGYRRVALATFSDAVITREGDRLSLTATPDFTGRALELNGRTYPDSYPADFVQWLDPQLQPWWLTTGAAMDSEKVPLPFSVTATVVEAAAGADADTGAEGAADGAGTATGAADGGVDGASEAGAVEPGASTGAPARAAAQTAGSPELAATGADTAPLAGLAASLALAGVLVLGARAARRTTR</sequence>
<feature type="region of interest" description="Disordered" evidence="1">
    <location>
        <begin position="386"/>
        <end position="424"/>
    </location>
</feature>
<dbReference type="EMBL" id="JAFEVO010000001">
    <property type="protein sequence ID" value="MBS3182592.1"/>
    <property type="molecule type" value="Genomic_DNA"/>
</dbReference>